<keyword evidence="9" id="KW-1185">Reference proteome</keyword>
<evidence type="ECO:0000256" key="5">
    <source>
        <dbReference type="ARBA" id="ARBA00022741"/>
    </source>
</evidence>
<dbReference type="GO" id="GO:0005524">
    <property type="term" value="F:ATP binding"/>
    <property type="evidence" value="ECO:0007669"/>
    <property type="project" value="UniProtKB-KW"/>
</dbReference>
<evidence type="ECO:0000256" key="2">
    <source>
        <dbReference type="ARBA" id="ARBA00022490"/>
    </source>
</evidence>
<evidence type="ECO:0000313" key="8">
    <source>
        <dbReference type="EMBL" id="PWA26634.1"/>
    </source>
</evidence>
<dbReference type="STRING" id="33528.ENSGAFP00000013426"/>
<keyword evidence="4" id="KW-0677">Repeat</keyword>
<accession>A0A315VSS4</accession>
<dbReference type="Pfam" id="PF17779">
    <property type="entry name" value="WHD_NOD2"/>
    <property type="match status" value="1"/>
</dbReference>
<dbReference type="Pfam" id="PF05729">
    <property type="entry name" value="NACHT"/>
    <property type="match status" value="1"/>
</dbReference>
<comment type="caution">
    <text evidence="8">The sequence shown here is derived from an EMBL/GenBank/DDBJ whole genome shotgun (WGS) entry which is preliminary data.</text>
</comment>
<feature type="domain" description="NACHT" evidence="7">
    <location>
        <begin position="192"/>
        <end position="326"/>
    </location>
</feature>
<dbReference type="Pfam" id="PF17776">
    <property type="entry name" value="NLRC4_HD2"/>
    <property type="match status" value="1"/>
</dbReference>
<dbReference type="InterPro" id="IPR006553">
    <property type="entry name" value="Leu-rich_rpt_Cys-con_subtyp"/>
</dbReference>
<dbReference type="SMART" id="SM00367">
    <property type="entry name" value="LRR_CC"/>
    <property type="match status" value="4"/>
</dbReference>
<name>A0A315VSS4_GAMAF</name>
<dbReference type="GO" id="GO:0005737">
    <property type="term" value="C:cytoplasm"/>
    <property type="evidence" value="ECO:0007669"/>
    <property type="project" value="UniProtKB-SubCell"/>
</dbReference>
<evidence type="ECO:0000256" key="3">
    <source>
        <dbReference type="ARBA" id="ARBA00022614"/>
    </source>
</evidence>
<dbReference type="AlphaFoldDB" id="A0A315VSS4"/>
<dbReference type="PANTHER" id="PTHR24106">
    <property type="entry name" value="NACHT, LRR AND CARD DOMAINS-CONTAINING"/>
    <property type="match status" value="1"/>
</dbReference>
<evidence type="ECO:0000259" key="7">
    <source>
        <dbReference type="PROSITE" id="PS50837"/>
    </source>
</evidence>
<dbReference type="InterPro" id="IPR041075">
    <property type="entry name" value="NOD1/2_WH"/>
</dbReference>
<evidence type="ECO:0000256" key="1">
    <source>
        <dbReference type="ARBA" id="ARBA00004496"/>
    </source>
</evidence>
<reference evidence="8 9" key="1">
    <citation type="journal article" date="2018" name="G3 (Bethesda)">
        <title>A High-Quality Reference Genome for the Invasive Mosquitofish Gambusia affinis Using a Chicago Library.</title>
        <authorList>
            <person name="Hoffberg S.L."/>
            <person name="Troendle N.J."/>
            <person name="Glenn T.C."/>
            <person name="Mahmud O."/>
            <person name="Louha S."/>
            <person name="Chalopin D."/>
            <person name="Bennetzen J.L."/>
            <person name="Mauricio R."/>
        </authorList>
    </citation>
    <scope>NUCLEOTIDE SEQUENCE [LARGE SCALE GENOMIC DNA]</scope>
    <source>
        <strain evidence="8">NE01/NJP1002.9</strain>
        <tissue evidence="8">Muscle</tissue>
    </source>
</reference>
<comment type="subcellular location">
    <subcellularLocation>
        <location evidence="1">Cytoplasm</location>
    </subcellularLocation>
</comment>
<keyword evidence="5" id="KW-0547">Nucleotide-binding</keyword>
<keyword evidence="6" id="KW-0067">ATP-binding</keyword>
<dbReference type="PROSITE" id="PS50837">
    <property type="entry name" value="NACHT"/>
    <property type="match status" value="1"/>
</dbReference>
<dbReference type="InterPro" id="IPR029495">
    <property type="entry name" value="NACHT-assoc"/>
</dbReference>
<evidence type="ECO:0000313" key="9">
    <source>
        <dbReference type="Proteomes" id="UP000250572"/>
    </source>
</evidence>
<dbReference type="Gene3D" id="3.80.10.10">
    <property type="entry name" value="Ribonuclease Inhibitor"/>
    <property type="match status" value="2"/>
</dbReference>
<keyword evidence="3" id="KW-0433">Leucine-rich repeat</keyword>
<dbReference type="InterPro" id="IPR032675">
    <property type="entry name" value="LRR_dom_sf"/>
</dbReference>
<feature type="non-terminal residue" evidence="8">
    <location>
        <position position="1105"/>
    </location>
</feature>
<evidence type="ECO:0000256" key="6">
    <source>
        <dbReference type="ARBA" id="ARBA00022840"/>
    </source>
</evidence>
<dbReference type="SUPFAM" id="SSF52540">
    <property type="entry name" value="P-loop containing nucleoside triphosphate hydrolases"/>
    <property type="match status" value="1"/>
</dbReference>
<dbReference type="InterPro" id="IPR051261">
    <property type="entry name" value="NLR"/>
</dbReference>
<dbReference type="InterPro" id="IPR041267">
    <property type="entry name" value="NLRP_HD2"/>
</dbReference>
<dbReference type="FunFam" id="3.40.50.300:FF:000210">
    <property type="entry name" value="Si:dkey-16p6.1"/>
    <property type="match status" value="1"/>
</dbReference>
<dbReference type="InterPro" id="IPR027417">
    <property type="entry name" value="P-loop_NTPase"/>
</dbReference>
<evidence type="ECO:0000256" key="4">
    <source>
        <dbReference type="ARBA" id="ARBA00022737"/>
    </source>
</evidence>
<dbReference type="InterPro" id="IPR001611">
    <property type="entry name" value="Leu-rich_rpt"/>
</dbReference>
<sequence>MSQAGVVQGEDKQLVVMNSSWIPSTCHPVKEKKTTPLQNPTPIALCQNQAATEGNVFTAHNGSTINAPTVSNVNITNGNLIVNANCTHAPVATDQVKGVAPKLKENIQNCQDELKSYLQLMTMTLSQGTEEEPSSTSLNKIYTELYITEGGSGEVNTEHEVIELECTRSRNEERKIDLNDIFSALPNEEPPQRVLTKGIAGIGKTVAVKKFTRDWADGEANQAFTFVFPFTFRELNLIKEKEFTLIDLICYYFEEVEGLDISDYKSSKLLFIFDGLDESKFPLNFAQNGLCRNATMKTTVDILLTNLFEGKLLPKASVWITTRPAAANKIPLKHINRVTEVRGFNDEQKEEYFQKKISDKTIAQKVLDHLLSKPLRSLYIMCHIPMFCWISATALQNLLVNEDQAELPKTLTEMYMHFLIKQTELKNQKDYHGGDSDRDMIMKLGKLGFEQLQNGNIIFSEEDLKECNIDLKQAAVYSGICTQIIRKESGLHKKEVYSFIHLSVQEFLAALYVHKTFVDQRKNLLSPKAVIPVSEGGESPIIFLHKSAVDMALEKDHGRWDLFLRFLVGLSKDKNQGLLKKIFGEKDKLPQSREDTIGYIHRKIQKTSYTNKGINLFHCLNELGDQSLVEQVQKYYNSGDVSKISPIHWSALAFVLLVSNEDLSVFDLRKYHGSEAVLERLLPVLKVAKIALLSESNLTDRCCSYVSPVLTMKSGGLEELDLSGNNLKDSGVQQLARSLLDASCKLSKLRLRQCGITTSGCPPLARGITLNPSHLRELDLSKNKLHDMGLMQLSDVLENCRLETLRLSGCGLQEKGCTRLASALCSNPSYLHNLDLSRNSFSTTSVNQLSNFLQHPDSKLQRLLFKTNLQADDAAVLVSALKPDHLKELDLGANTIGVAGAQKLSELLKNPKSKLEALRLQGCRFTDEGCAVLASSLKTNPAHLRDLDLGRNIMKEHAIEELSKFLEDQSCRLEILNLKCCIVTEAGCQALIVAVSRCFSLRELNLKYNLFMDESLELMCDWLSRTECKLEVLRLSFVKENTCLLLAAALRSNPSHLRELELSNSHLEESVKFLTNDDFKLTVTDQNVFKEQALSATLREKLKKL</sequence>
<dbReference type="Pfam" id="PF14484">
    <property type="entry name" value="FISNA"/>
    <property type="match status" value="1"/>
</dbReference>
<dbReference type="SMART" id="SM01288">
    <property type="entry name" value="FISNA"/>
    <property type="match status" value="1"/>
</dbReference>
<dbReference type="Gene3D" id="3.40.50.300">
    <property type="entry name" value="P-loop containing nucleotide triphosphate hydrolases"/>
    <property type="match status" value="1"/>
</dbReference>
<dbReference type="EMBL" id="NHOQ01001156">
    <property type="protein sequence ID" value="PWA26634.1"/>
    <property type="molecule type" value="Genomic_DNA"/>
</dbReference>
<dbReference type="InterPro" id="IPR007111">
    <property type="entry name" value="NACHT_NTPase"/>
</dbReference>
<dbReference type="Pfam" id="PF13516">
    <property type="entry name" value="LRR_6"/>
    <property type="match status" value="4"/>
</dbReference>
<gene>
    <name evidence="8" type="ORF">CCH79_00000888</name>
</gene>
<keyword evidence="2" id="KW-0963">Cytoplasm</keyword>
<proteinExistence type="predicted"/>
<dbReference type="Proteomes" id="UP000250572">
    <property type="component" value="Unassembled WGS sequence"/>
</dbReference>
<dbReference type="SMART" id="SM00368">
    <property type="entry name" value="LRR_RI"/>
    <property type="match status" value="11"/>
</dbReference>
<protein>
    <recommendedName>
        <fullName evidence="7">NACHT domain-containing protein</fullName>
    </recommendedName>
</protein>
<dbReference type="SUPFAM" id="SSF52047">
    <property type="entry name" value="RNI-like"/>
    <property type="match status" value="2"/>
</dbReference>
<organism evidence="8 9">
    <name type="scientific">Gambusia affinis</name>
    <name type="common">Western mosquitofish</name>
    <name type="synonym">Heterandria affinis</name>
    <dbReference type="NCBI Taxonomy" id="33528"/>
    <lineage>
        <taxon>Eukaryota</taxon>
        <taxon>Metazoa</taxon>
        <taxon>Chordata</taxon>
        <taxon>Craniata</taxon>
        <taxon>Vertebrata</taxon>
        <taxon>Euteleostomi</taxon>
        <taxon>Actinopterygii</taxon>
        <taxon>Neopterygii</taxon>
        <taxon>Teleostei</taxon>
        <taxon>Neoteleostei</taxon>
        <taxon>Acanthomorphata</taxon>
        <taxon>Ovalentaria</taxon>
        <taxon>Atherinomorphae</taxon>
        <taxon>Cyprinodontiformes</taxon>
        <taxon>Poeciliidae</taxon>
        <taxon>Poeciliinae</taxon>
        <taxon>Gambusia</taxon>
    </lineage>
</organism>